<dbReference type="NCBIfam" id="TIGR01539">
    <property type="entry name" value="portal_lambda"/>
    <property type="match status" value="1"/>
</dbReference>
<organism evidence="2 3">
    <name type="scientific">Azospirillum himalayense</name>
    <dbReference type="NCBI Taxonomy" id="654847"/>
    <lineage>
        <taxon>Bacteria</taxon>
        <taxon>Pseudomonadati</taxon>
        <taxon>Pseudomonadota</taxon>
        <taxon>Alphaproteobacteria</taxon>
        <taxon>Rhodospirillales</taxon>
        <taxon>Azospirillaceae</taxon>
        <taxon>Azospirillum</taxon>
    </lineage>
</organism>
<sequence>MRMNPLDRAIAFVSPRAALRRVQARAALEMTVRTYEAVSAARANGRRAPATGPNSELRGGAFLRRLSREAVRNAGPARSAVSKLVTNIVGTGIMPRAATGNEKLDKVLNDGFAQWSRECLAGTRGGNFVTLQVLAGRSMVEGGETLTRRRTRQDRDGLFVPVQAELMEPDLLDEQKTVGLDNGYIFQGVEFSGTNTPRAYWLFDAHPGDRSAMAAARRMDSKPVPASDIAHLFAMERIGQARGVPWLCAVLLAVSELGDYRLAEQTRKKLEASVAAFILPGAGDDDDNNGRPSGLTGTATEQPGAYDAHNQLLETIEPGTIATLRNGRDIRFNTPSHNQSYPDYIRAELQQIAAGALMTYELLTGDLSNTNYSSIRAGRNDFRAMIEQLQWAFFIPFQLDPLWRWYVDGMFVAGRIREKNYGVEWDTPRFISIDPYKDALADLIEMRAGLKSPIAAIGERGYHWKSVLAEFRAYFDAVDGEGLVFDSDARKVTKSGSANNLTPQQMDAAADRLLRALEADGDPDAPRLRALYQAAVNS</sequence>
<dbReference type="Pfam" id="PF05136">
    <property type="entry name" value="Phage_portal_2"/>
    <property type="match status" value="1"/>
</dbReference>
<dbReference type="Proteomes" id="UP001596166">
    <property type="component" value="Unassembled WGS sequence"/>
</dbReference>
<accession>A0ABW0GEF1</accession>
<protein>
    <submittedName>
        <fullName evidence="2">Phage portal protein</fullName>
    </submittedName>
</protein>
<comment type="caution">
    <text evidence="2">The sequence shown here is derived from an EMBL/GenBank/DDBJ whole genome shotgun (WGS) entry which is preliminary data.</text>
</comment>
<feature type="region of interest" description="Disordered" evidence="1">
    <location>
        <begin position="281"/>
        <end position="303"/>
    </location>
</feature>
<dbReference type="InterPro" id="IPR006429">
    <property type="entry name" value="Phage_lambda_portal"/>
</dbReference>
<evidence type="ECO:0000313" key="3">
    <source>
        <dbReference type="Proteomes" id="UP001596166"/>
    </source>
</evidence>
<evidence type="ECO:0000313" key="2">
    <source>
        <dbReference type="EMBL" id="MFC5359459.1"/>
    </source>
</evidence>
<name>A0ABW0GEF1_9PROT</name>
<dbReference type="EMBL" id="JBHSLC010000114">
    <property type="protein sequence ID" value="MFC5359459.1"/>
    <property type="molecule type" value="Genomic_DNA"/>
</dbReference>
<keyword evidence="3" id="KW-1185">Reference proteome</keyword>
<reference evidence="3" key="1">
    <citation type="journal article" date="2019" name="Int. J. Syst. Evol. Microbiol.">
        <title>The Global Catalogue of Microorganisms (GCM) 10K type strain sequencing project: providing services to taxonomists for standard genome sequencing and annotation.</title>
        <authorList>
            <consortium name="The Broad Institute Genomics Platform"/>
            <consortium name="The Broad Institute Genome Sequencing Center for Infectious Disease"/>
            <person name="Wu L."/>
            <person name="Ma J."/>
        </authorList>
    </citation>
    <scope>NUCLEOTIDE SEQUENCE [LARGE SCALE GENOMIC DNA]</scope>
    <source>
        <strain evidence="3">CCUG 58760</strain>
    </source>
</reference>
<proteinExistence type="predicted"/>
<dbReference type="RefSeq" id="WP_376999503.1">
    <property type="nucleotide sequence ID" value="NZ_JBHSLC010000114.1"/>
</dbReference>
<gene>
    <name evidence="2" type="ORF">ACFPMG_31130</name>
</gene>
<evidence type="ECO:0000256" key="1">
    <source>
        <dbReference type="SAM" id="MobiDB-lite"/>
    </source>
</evidence>